<accession>A0A1Q9EN17</accession>
<dbReference type="OrthoDB" id="427509at2759"/>
<dbReference type="Proteomes" id="UP000186817">
    <property type="component" value="Unassembled WGS sequence"/>
</dbReference>
<keyword evidence="2" id="KW-1185">Reference proteome</keyword>
<dbReference type="EMBL" id="LSRX01000111">
    <property type="protein sequence ID" value="OLQ08751.1"/>
    <property type="molecule type" value="Genomic_DNA"/>
</dbReference>
<dbReference type="SUPFAM" id="SSF48371">
    <property type="entry name" value="ARM repeat"/>
    <property type="match status" value="1"/>
</dbReference>
<dbReference type="PANTHER" id="PTHR12697:SF5">
    <property type="entry name" value="DEOXYHYPUSINE HYDROXYLASE"/>
    <property type="match status" value="1"/>
</dbReference>
<dbReference type="InterPro" id="IPR016024">
    <property type="entry name" value="ARM-type_fold"/>
</dbReference>
<evidence type="ECO:0000313" key="1">
    <source>
        <dbReference type="EMBL" id="OLQ08751.1"/>
    </source>
</evidence>
<dbReference type="InterPro" id="IPR004155">
    <property type="entry name" value="PBS_lyase_HEAT"/>
</dbReference>
<dbReference type="GO" id="GO:0016491">
    <property type="term" value="F:oxidoreductase activity"/>
    <property type="evidence" value="ECO:0007669"/>
    <property type="project" value="TreeGrafter"/>
</dbReference>
<reference evidence="1 2" key="1">
    <citation type="submission" date="2016-02" db="EMBL/GenBank/DDBJ databases">
        <title>Genome analysis of coral dinoflagellate symbionts highlights evolutionary adaptations to a symbiotic lifestyle.</title>
        <authorList>
            <person name="Aranda M."/>
            <person name="Li Y."/>
            <person name="Liew Y.J."/>
            <person name="Baumgarten S."/>
            <person name="Simakov O."/>
            <person name="Wilson M."/>
            <person name="Piel J."/>
            <person name="Ashoor H."/>
            <person name="Bougouffa S."/>
            <person name="Bajic V.B."/>
            <person name="Ryu T."/>
            <person name="Ravasi T."/>
            <person name="Bayer T."/>
            <person name="Micklem G."/>
            <person name="Kim H."/>
            <person name="Bhak J."/>
            <person name="Lajeunesse T.C."/>
            <person name="Voolstra C.R."/>
        </authorList>
    </citation>
    <scope>NUCLEOTIDE SEQUENCE [LARGE SCALE GENOMIC DNA]</scope>
    <source>
        <strain evidence="1 2">CCMP2467</strain>
    </source>
</reference>
<dbReference type="OMA" id="HWASMIR"/>
<evidence type="ECO:0008006" key="3">
    <source>
        <dbReference type="Google" id="ProtNLM"/>
    </source>
</evidence>
<organism evidence="1 2">
    <name type="scientific">Symbiodinium microadriaticum</name>
    <name type="common">Dinoflagellate</name>
    <name type="synonym">Zooxanthella microadriatica</name>
    <dbReference type="NCBI Taxonomy" id="2951"/>
    <lineage>
        <taxon>Eukaryota</taxon>
        <taxon>Sar</taxon>
        <taxon>Alveolata</taxon>
        <taxon>Dinophyceae</taxon>
        <taxon>Suessiales</taxon>
        <taxon>Symbiodiniaceae</taxon>
        <taxon>Symbiodinium</taxon>
    </lineage>
</organism>
<comment type="caution">
    <text evidence="1">The sequence shown here is derived from an EMBL/GenBank/DDBJ whole genome shotgun (WGS) entry which is preliminary data.</text>
</comment>
<sequence length="429" mass="45330">MASDPKLQDQELKVAAITALGQVGGDLTQVPTVAALLTDASVQVQGAACLTLTSLGPFAEEHASTIAAKLEQDGTRLAAAQALERLPGGVLQPYLKDLVSKALCDGDPETRQAAVAAIAKADADRVVSDCSGELVKLLSHQHAGVRACTALVFRNLKEKGLYGASEVAKLLEDTAEDLSWLPLHMGGVRTREPSERRKPRCAAVVALGAMCSQEHWASMIRVRASTLEALASYSTSDPDLVERIASLLDDDTYAVRSRACYWLGRVAAENQADRLSEMLEDKSQAVRFEAVKALGNLGDAAATYAYDVANLLVSDSSGKVRGAAARALAAQGEHGKPYISAIAMLLMDVDPEARSEACRALGKMGASGLAYSQELEQVAKDYLLHPPEVKAAAKEALEQLGHWQAITPEAPIPTVVKAAIESTPIAVKG</sequence>
<dbReference type="InterPro" id="IPR011989">
    <property type="entry name" value="ARM-like"/>
</dbReference>
<protein>
    <recommendedName>
        <fullName evidence="3">HEAT repeat domain-containing protein</fullName>
    </recommendedName>
</protein>
<name>A0A1Q9EN17_SYMMI</name>
<dbReference type="Pfam" id="PF13646">
    <property type="entry name" value="HEAT_2"/>
    <property type="match status" value="2"/>
</dbReference>
<dbReference type="Gene3D" id="1.25.10.10">
    <property type="entry name" value="Leucine-rich Repeat Variant"/>
    <property type="match status" value="3"/>
</dbReference>
<gene>
    <name evidence="1" type="ORF">AK812_SmicGene7711</name>
</gene>
<dbReference type="PANTHER" id="PTHR12697">
    <property type="entry name" value="PBS LYASE HEAT-LIKE PROTEIN"/>
    <property type="match status" value="1"/>
</dbReference>
<dbReference type="AlphaFoldDB" id="A0A1Q9EN17"/>
<dbReference type="SMART" id="SM00567">
    <property type="entry name" value="EZ_HEAT"/>
    <property type="match status" value="7"/>
</dbReference>
<evidence type="ECO:0000313" key="2">
    <source>
        <dbReference type="Proteomes" id="UP000186817"/>
    </source>
</evidence>
<proteinExistence type="predicted"/>